<evidence type="ECO:0000313" key="2">
    <source>
        <dbReference type="EMBL" id="KIK04819.1"/>
    </source>
</evidence>
<sequence>MRSELQLISNDNFWLSETPFEPSIHPGAGYHRLCTIARFRLVSNPSQTFTVFNTHLDHYSDKSRRVAASLLLTRARFEAVNTAAPIFILGDFNSPPTGSDSGGYKITTGASPPLPINLEFAKKYSLTQDQMPDFRMLDLRAETPQRNVSADFATYTGFGGPSDTSDWSRIDFIFGGSNKGWTSNSYMVRSVLSDDGMLASDHRPVFADISFLPAP</sequence>
<dbReference type="EMBL" id="KN838566">
    <property type="protein sequence ID" value="KIK04819.1"/>
    <property type="molecule type" value="Genomic_DNA"/>
</dbReference>
<dbReference type="SUPFAM" id="SSF56219">
    <property type="entry name" value="DNase I-like"/>
    <property type="match status" value="1"/>
</dbReference>
<evidence type="ECO:0000313" key="3">
    <source>
        <dbReference type="Proteomes" id="UP000054477"/>
    </source>
</evidence>
<dbReference type="InterPro" id="IPR005135">
    <property type="entry name" value="Endo/exonuclease/phosphatase"/>
</dbReference>
<evidence type="ECO:0000259" key="1">
    <source>
        <dbReference type="Pfam" id="PF03372"/>
    </source>
</evidence>
<gene>
    <name evidence="2" type="ORF">K443DRAFT_4352</name>
</gene>
<proteinExistence type="predicted"/>
<dbReference type="STRING" id="1095629.A0A0C9XSV6"/>
<dbReference type="HOGENOM" id="CLU_030508_0_1_1"/>
<protein>
    <recommendedName>
        <fullName evidence="1">Endonuclease/exonuclease/phosphatase domain-containing protein</fullName>
    </recommendedName>
</protein>
<reference evidence="3" key="2">
    <citation type="submission" date="2015-01" db="EMBL/GenBank/DDBJ databases">
        <title>Evolutionary Origins and Diversification of the Mycorrhizal Mutualists.</title>
        <authorList>
            <consortium name="DOE Joint Genome Institute"/>
            <consortium name="Mycorrhizal Genomics Consortium"/>
            <person name="Kohler A."/>
            <person name="Kuo A."/>
            <person name="Nagy L.G."/>
            <person name="Floudas D."/>
            <person name="Copeland A."/>
            <person name="Barry K.W."/>
            <person name="Cichocki N."/>
            <person name="Veneault-Fourrey C."/>
            <person name="LaButti K."/>
            <person name="Lindquist E.A."/>
            <person name="Lipzen A."/>
            <person name="Lundell T."/>
            <person name="Morin E."/>
            <person name="Murat C."/>
            <person name="Riley R."/>
            <person name="Ohm R."/>
            <person name="Sun H."/>
            <person name="Tunlid A."/>
            <person name="Henrissat B."/>
            <person name="Grigoriev I.V."/>
            <person name="Hibbett D.S."/>
            <person name="Martin F."/>
        </authorList>
    </citation>
    <scope>NUCLEOTIDE SEQUENCE [LARGE SCALE GENOMIC DNA]</scope>
    <source>
        <strain evidence="3">LaAM-08-1</strain>
    </source>
</reference>
<dbReference type="Gene3D" id="3.60.10.10">
    <property type="entry name" value="Endonuclease/exonuclease/phosphatase"/>
    <property type="match status" value="1"/>
</dbReference>
<name>A0A0C9XSV6_9AGAR</name>
<organism evidence="2 3">
    <name type="scientific">Laccaria amethystina LaAM-08-1</name>
    <dbReference type="NCBI Taxonomy" id="1095629"/>
    <lineage>
        <taxon>Eukaryota</taxon>
        <taxon>Fungi</taxon>
        <taxon>Dikarya</taxon>
        <taxon>Basidiomycota</taxon>
        <taxon>Agaricomycotina</taxon>
        <taxon>Agaricomycetes</taxon>
        <taxon>Agaricomycetidae</taxon>
        <taxon>Agaricales</taxon>
        <taxon>Agaricineae</taxon>
        <taxon>Hydnangiaceae</taxon>
        <taxon>Laccaria</taxon>
    </lineage>
</organism>
<dbReference type="Proteomes" id="UP000054477">
    <property type="component" value="Unassembled WGS sequence"/>
</dbReference>
<accession>A0A0C9XSV6</accession>
<dbReference type="AlphaFoldDB" id="A0A0C9XSV6"/>
<reference evidence="2 3" key="1">
    <citation type="submission" date="2014-04" db="EMBL/GenBank/DDBJ databases">
        <authorList>
            <consortium name="DOE Joint Genome Institute"/>
            <person name="Kuo A."/>
            <person name="Kohler A."/>
            <person name="Nagy L.G."/>
            <person name="Floudas D."/>
            <person name="Copeland A."/>
            <person name="Barry K.W."/>
            <person name="Cichocki N."/>
            <person name="Veneault-Fourrey C."/>
            <person name="LaButti K."/>
            <person name="Lindquist E.A."/>
            <person name="Lipzen A."/>
            <person name="Lundell T."/>
            <person name="Morin E."/>
            <person name="Murat C."/>
            <person name="Sun H."/>
            <person name="Tunlid A."/>
            <person name="Henrissat B."/>
            <person name="Grigoriev I.V."/>
            <person name="Hibbett D.S."/>
            <person name="Martin F."/>
            <person name="Nordberg H.P."/>
            <person name="Cantor M.N."/>
            <person name="Hua S.X."/>
        </authorList>
    </citation>
    <scope>NUCLEOTIDE SEQUENCE [LARGE SCALE GENOMIC DNA]</scope>
    <source>
        <strain evidence="2 3">LaAM-08-1</strain>
    </source>
</reference>
<keyword evidence="3" id="KW-1185">Reference proteome</keyword>
<dbReference type="GO" id="GO:0003824">
    <property type="term" value="F:catalytic activity"/>
    <property type="evidence" value="ECO:0007669"/>
    <property type="project" value="InterPro"/>
</dbReference>
<dbReference type="InterPro" id="IPR036691">
    <property type="entry name" value="Endo/exonu/phosph_ase_sf"/>
</dbReference>
<dbReference type="OrthoDB" id="276515at2759"/>
<dbReference type="Pfam" id="PF03372">
    <property type="entry name" value="Exo_endo_phos"/>
    <property type="match status" value="1"/>
</dbReference>
<feature type="domain" description="Endonuclease/exonuclease/phosphatase" evidence="1">
    <location>
        <begin position="25"/>
        <end position="202"/>
    </location>
</feature>